<sequence length="239" mass="25313">MLYAVLFSLPPTTPAVRLLLGLHIAAGSLALLAGLVPMLGRKGGPLHVRAGRLYTYSMLVVAATAVLLCLLQPLTLSRLFLTGVAVLSFYLSFTGWRAARRRSTVPAKTDLGLSAVATLVGLGMVGTGIALHVVLFAFFGGLICLFAGQDTWVAVRGAAAAPMPWLLRHLTRMGGSYISATTAFIVVNLGRWLPATAPSWTSLVGWMAPTFVGSVLIGLAVRRYKVRLQAGNLTSAQRI</sequence>
<feature type="transmembrane region" description="Helical" evidence="1">
    <location>
        <begin position="53"/>
        <end position="73"/>
    </location>
</feature>
<feature type="transmembrane region" description="Helical" evidence="1">
    <location>
        <begin position="136"/>
        <end position="155"/>
    </location>
</feature>
<organism evidence="2 3">
    <name type="scientific">Hymenobacter crusticola</name>
    <dbReference type="NCBI Taxonomy" id="1770526"/>
    <lineage>
        <taxon>Bacteria</taxon>
        <taxon>Pseudomonadati</taxon>
        <taxon>Bacteroidota</taxon>
        <taxon>Cytophagia</taxon>
        <taxon>Cytophagales</taxon>
        <taxon>Hymenobacteraceae</taxon>
        <taxon>Hymenobacter</taxon>
    </lineage>
</organism>
<dbReference type="AlphaFoldDB" id="A0A243W9U9"/>
<feature type="transmembrane region" description="Helical" evidence="1">
    <location>
        <begin position="111"/>
        <end position="130"/>
    </location>
</feature>
<feature type="transmembrane region" description="Helical" evidence="1">
    <location>
        <begin position="176"/>
        <end position="194"/>
    </location>
</feature>
<proteinExistence type="predicted"/>
<evidence type="ECO:0000256" key="1">
    <source>
        <dbReference type="SAM" id="Phobius"/>
    </source>
</evidence>
<comment type="caution">
    <text evidence="2">The sequence shown here is derived from an EMBL/GenBank/DDBJ whole genome shotgun (WGS) entry which is preliminary data.</text>
</comment>
<feature type="transmembrane region" description="Helical" evidence="1">
    <location>
        <begin position="79"/>
        <end position="99"/>
    </location>
</feature>
<accession>A0A243W9U9</accession>
<name>A0A243W9U9_9BACT</name>
<evidence type="ECO:0008006" key="4">
    <source>
        <dbReference type="Google" id="ProtNLM"/>
    </source>
</evidence>
<dbReference type="RefSeq" id="WP_086596228.1">
    <property type="nucleotide sequence ID" value="NZ_MTSE01000016.1"/>
</dbReference>
<keyword evidence="1" id="KW-0812">Transmembrane</keyword>
<dbReference type="Proteomes" id="UP000194873">
    <property type="component" value="Unassembled WGS sequence"/>
</dbReference>
<evidence type="ECO:0000313" key="3">
    <source>
        <dbReference type="Proteomes" id="UP000194873"/>
    </source>
</evidence>
<keyword evidence="3" id="KW-1185">Reference proteome</keyword>
<feature type="transmembrane region" description="Helical" evidence="1">
    <location>
        <begin position="20"/>
        <end position="41"/>
    </location>
</feature>
<keyword evidence="1" id="KW-1133">Transmembrane helix</keyword>
<keyword evidence="1" id="KW-0472">Membrane</keyword>
<dbReference type="OrthoDB" id="5984490at2"/>
<protein>
    <recommendedName>
        <fullName evidence="4">DUF2306 domain-containing protein</fullName>
    </recommendedName>
</protein>
<evidence type="ECO:0000313" key="2">
    <source>
        <dbReference type="EMBL" id="OUJ71385.1"/>
    </source>
</evidence>
<gene>
    <name evidence="2" type="ORF">BXP70_21750</name>
</gene>
<dbReference type="EMBL" id="MTSE01000016">
    <property type="protein sequence ID" value="OUJ71385.1"/>
    <property type="molecule type" value="Genomic_DNA"/>
</dbReference>
<reference evidence="2 3" key="1">
    <citation type="submission" date="2017-01" db="EMBL/GenBank/DDBJ databases">
        <title>A new Hymenobacter.</title>
        <authorList>
            <person name="Liang Y."/>
            <person name="Feng F."/>
        </authorList>
    </citation>
    <scope>NUCLEOTIDE SEQUENCE [LARGE SCALE GENOMIC DNA]</scope>
    <source>
        <strain evidence="2">MIMBbqt21</strain>
    </source>
</reference>
<feature type="transmembrane region" description="Helical" evidence="1">
    <location>
        <begin position="200"/>
        <end position="221"/>
    </location>
</feature>